<evidence type="ECO:0000313" key="1">
    <source>
        <dbReference type="EMBL" id="MBB5203962.1"/>
    </source>
</evidence>
<evidence type="ECO:0000313" key="2">
    <source>
        <dbReference type="Proteomes" id="UP000554837"/>
    </source>
</evidence>
<keyword evidence="2" id="KW-1185">Reference proteome</keyword>
<organism evidence="1 2">
    <name type="scientific">Inhella inkyongensis</name>
    <dbReference type="NCBI Taxonomy" id="392593"/>
    <lineage>
        <taxon>Bacteria</taxon>
        <taxon>Pseudomonadati</taxon>
        <taxon>Pseudomonadota</taxon>
        <taxon>Betaproteobacteria</taxon>
        <taxon>Burkholderiales</taxon>
        <taxon>Sphaerotilaceae</taxon>
        <taxon>Inhella</taxon>
    </lineage>
</organism>
<name>A0A840S347_9BURK</name>
<gene>
    <name evidence="1" type="ORF">HNQ51_001255</name>
</gene>
<proteinExistence type="predicted"/>
<reference evidence="1 2" key="1">
    <citation type="submission" date="2020-08" db="EMBL/GenBank/DDBJ databases">
        <title>Genomic Encyclopedia of Type Strains, Phase IV (KMG-IV): sequencing the most valuable type-strain genomes for metagenomic binning, comparative biology and taxonomic classification.</title>
        <authorList>
            <person name="Goeker M."/>
        </authorList>
    </citation>
    <scope>NUCLEOTIDE SEQUENCE [LARGE SCALE GENOMIC DNA]</scope>
    <source>
        <strain evidence="1 2">DSM 23958</strain>
    </source>
</reference>
<accession>A0A840S347</accession>
<comment type="caution">
    <text evidence="1">The sequence shown here is derived from an EMBL/GenBank/DDBJ whole genome shotgun (WGS) entry which is preliminary data.</text>
</comment>
<dbReference type="Proteomes" id="UP000554837">
    <property type="component" value="Unassembled WGS sequence"/>
</dbReference>
<dbReference type="EMBL" id="JACHHO010000001">
    <property type="protein sequence ID" value="MBB5203962.1"/>
    <property type="molecule type" value="Genomic_DNA"/>
</dbReference>
<dbReference type="AlphaFoldDB" id="A0A840S347"/>
<protein>
    <submittedName>
        <fullName evidence="1">Uncharacterized protein</fullName>
    </submittedName>
</protein>
<sequence>MGAWHIQNVNAYYSRHKTWIRRFQGVATYYLENYLGWYRALDRMPNIPA</sequence>